<keyword evidence="1" id="KW-1133">Transmembrane helix</keyword>
<feature type="transmembrane region" description="Helical" evidence="1">
    <location>
        <begin position="329"/>
        <end position="355"/>
    </location>
</feature>
<keyword evidence="1" id="KW-0812">Transmembrane</keyword>
<gene>
    <name evidence="2" type="ORF">SAMN02745124_01280</name>
</gene>
<feature type="transmembrane region" description="Helical" evidence="1">
    <location>
        <begin position="50"/>
        <end position="77"/>
    </location>
</feature>
<feature type="transmembrane region" description="Helical" evidence="1">
    <location>
        <begin position="367"/>
        <end position="387"/>
    </location>
</feature>
<feature type="transmembrane region" description="Helical" evidence="1">
    <location>
        <begin position="295"/>
        <end position="317"/>
    </location>
</feature>
<reference evidence="2 3" key="1">
    <citation type="submission" date="2016-11" db="EMBL/GenBank/DDBJ databases">
        <authorList>
            <person name="Jaros S."/>
            <person name="Januszkiewicz K."/>
            <person name="Wedrychowicz H."/>
        </authorList>
    </citation>
    <scope>NUCLEOTIDE SEQUENCE [LARGE SCALE GENOMIC DNA]</scope>
    <source>
        <strain evidence="2 3">DSM 9705</strain>
    </source>
</reference>
<dbReference type="RefSeq" id="WP_073374372.1">
    <property type="nucleotide sequence ID" value="NZ_FQXS01000005.1"/>
</dbReference>
<feature type="transmembrane region" description="Helical" evidence="1">
    <location>
        <begin position="187"/>
        <end position="206"/>
    </location>
</feature>
<keyword evidence="1" id="KW-0472">Membrane</keyword>
<feature type="transmembrane region" description="Helical" evidence="1">
    <location>
        <begin position="227"/>
        <end position="245"/>
    </location>
</feature>
<dbReference type="OrthoDB" id="5411831at2"/>
<keyword evidence="3" id="KW-1185">Reference proteome</keyword>
<feature type="transmembrane region" description="Helical" evidence="1">
    <location>
        <begin position="407"/>
        <end position="426"/>
    </location>
</feature>
<protein>
    <submittedName>
        <fullName evidence="2">Uncharacterized protein</fullName>
    </submittedName>
</protein>
<evidence type="ECO:0000313" key="3">
    <source>
        <dbReference type="Proteomes" id="UP000184139"/>
    </source>
</evidence>
<accession>A0A1M5UPN8</accession>
<evidence type="ECO:0000256" key="1">
    <source>
        <dbReference type="SAM" id="Phobius"/>
    </source>
</evidence>
<organism evidence="2 3">
    <name type="scientific">Desulfofustis glycolicus DSM 9705</name>
    <dbReference type="NCBI Taxonomy" id="1121409"/>
    <lineage>
        <taxon>Bacteria</taxon>
        <taxon>Pseudomonadati</taxon>
        <taxon>Thermodesulfobacteriota</taxon>
        <taxon>Desulfobulbia</taxon>
        <taxon>Desulfobulbales</taxon>
        <taxon>Desulfocapsaceae</taxon>
        <taxon>Desulfofustis</taxon>
    </lineage>
</organism>
<evidence type="ECO:0000313" key="2">
    <source>
        <dbReference type="EMBL" id="SHH64603.1"/>
    </source>
</evidence>
<proteinExistence type="predicted"/>
<feature type="transmembrane region" description="Helical" evidence="1">
    <location>
        <begin position="121"/>
        <end position="140"/>
    </location>
</feature>
<name>A0A1M5UPN8_9BACT</name>
<dbReference type="STRING" id="1121409.SAMN02745124_01280"/>
<sequence>MSRLAGLLLGLMTIASIGHGLVPALPLWPAGLLAWSSAVLLASRASRAQFVQIGFLLLIGLLALTTAVSLGAAVPWLRLLDSNAGLLSMLAAISFLQLLPIKAERTESTTPRGPGAFFRTLLSVAVFGGFINLSAMLLVADRLSRKHPLSAFACQSITRAFSGCPAWSPFFAGMAVVLTYVPDTRLMLVMAVGLPFAVLGLLIVFLEARWRYCRELREFEGYPLTVANLWLPCLLAAAVGLGHLALPRTSIMDIIALAALVVTAGVLVVAHGAVEAGRRIGGFVQRGLPAMVGELLLFLAAGVLAVGLRSLVTVMHLSLPLITEFNATAAGLLLALLIVPSMLGAHPIITISVVVPLLVPLDPDPQLLAVTLLFGWGLGTCAGPMSGTHLVMQGRYGISSLRGALRNWPYVALMYPVALLFLFLVARIRGI</sequence>
<dbReference type="AlphaFoldDB" id="A0A1M5UPN8"/>
<dbReference type="EMBL" id="FQXS01000005">
    <property type="protein sequence ID" value="SHH64603.1"/>
    <property type="molecule type" value="Genomic_DNA"/>
</dbReference>
<feature type="transmembrane region" description="Helical" evidence="1">
    <location>
        <begin position="84"/>
        <end position="101"/>
    </location>
</feature>
<feature type="transmembrane region" description="Helical" evidence="1">
    <location>
        <begin position="251"/>
        <end position="274"/>
    </location>
</feature>
<feature type="transmembrane region" description="Helical" evidence="1">
    <location>
        <begin position="160"/>
        <end position="181"/>
    </location>
</feature>
<dbReference type="Proteomes" id="UP000184139">
    <property type="component" value="Unassembled WGS sequence"/>
</dbReference>